<dbReference type="Gene3D" id="1.10.10.10">
    <property type="entry name" value="Winged helix-like DNA-binding domain superfamily/Winged helix DNA-binding domain"/>
    <property type="match status" value="1"/>
</dbReference>
<dbReference type="EMBL" id="JAEEGA010000007">
    <property type="protein sequence ID" value="MBP1041796.1"/>
    <property type="molecule type" value="Genomic_DNA"/>
</dbReference>
<evidence type="ECO:0000256" key="3">
    <source>
        <dbReference type="ARBA" id="ARBA00023163"/>
    </source>
</evidence>
<dbReference type="SUPFAM" id="SSF46785">
    <property type="entry name" value="Winged helix' DNA-binding domain"/>
    <property type="match status" value="1"/>
</dbReference>
<evidence type="ECO:0000313" key="6">
    <source>
        <dbReference type="Proteomes" id="UP000674938"/>
    </source>
</evidence>
<dbReference type="SMART" id="SM00347">
    <property type="entry name" value="HTH_MARR"/>
    <property type="match status" value="1"/>
</dbReference>
<dbReference type="PROSITE" id="PS50995">
    <property type="entry name" value="HTH_MARR_2"/>
    <property type="match status" value="1"/>
</dbReference>
<evidence type="ECO:0000256" key="2">
    <source>
        <dbReference type="ARBA" id="ARBA00023125"/>
    </source>
</evidence>
<reference evidence="5" key="1">
    <citation type="submission" date="2020-12" db="EMBL/GenBank/DDBJ databases">
        <title>Vagococcus allomyrinae sp. nov. and Enterococcus lavae sp. nov., isolated from the larvae of Allomyrina dichotoma.</title>
        <authorList>
            <person name="Lee S.D."/>
        </authorList>
    </citation>
    <scope>NUCLEOTIDE SEQUENCE</scope>
    <source>
        <strain evidence="5">BWB3-3</strain>
    </source>
</reference>
<keyword evidence="2" id="KW-0238">DNA-binding</keyword>
<protein>
    <submittedName>
        <fullName evidence="5">Winged helix-turn-helix transcriptional regulator</fullName>
    </submittedName>
</protein>
<dbReference type="InterPro" id="IPR011991">
    <property type="entry name" value="ArsR-like_HTH"/>
</dbReference>
<name>A0A940PE28_9ENTE</name>
<dbReference type="Pfam" id="PF01047">
    <property type="entry name" value="MarR"/>
    <property type="match status" value="1"/>
</dbReference>
<comment type="caution">
    <text evidence="5">The sequence shown here is derived from an EMBL/GenBank/DDBJ whole genome shotgun (WGS) entry which is preliminary data.</text>
</comment>
<dbReference type="Proteomes" id="UP000674938">
    <property type="component" value="Unassembled WGS sequence"/>
</dbReference>
<sequence>MMPEDIQRMNSFIKYFLNYINYLEKEMADDSYNFNEIRVIFELLENGQMYAKDIENELDLDKGYTSRILKRLLDEDLIERQQSNDDKRLYYVSFTKTGKKQATELYHKYEKVLSKDYEGLSDDERQPFLESLELIEKLHKRKFHWKNNDD</sequence>
<keyword evidence="1" id="KW-0805">Transcription regulation</keyword>
<dbReference type="InterPro" id="IPR036390">
    <property type="entry name" value="WH_DNA-bd_sf"/>
</dbReference>
<dbReference type="AlphaFoldDB" id="A0A940PE28"/>
<evidence type="ECO:0000259" key="4">
    <source>
        <dbReference type="PROSITE" id="PS50995"/>
    </source>
</evidence>
<dbReference type="PANTHER" id="PTHR42756">
    <property type="entry name" value="TRANSCRIPTIONAL REGULATOR, MARR"/>
    <property type="match status" value="1"/>
</dbReference>
<dbReference type="RefSeq" id="WP_209528313.1">
    <property type="nucleotide sequence ID" value="NZ_JAEEGA010000007.1"/>
</dbReference>
<dbReference type="InterPro" id="IPR000835">
    <property type="entry name" value="HTH_MarR-typ"/>
</dbReference>
<dbReference type="InterPro" id="IPR036388">
    <property type="entry name" value="WH-like_DNA-bd_sf"/>
</dbReference>
<keyword evidence="3" id="KW-0804">Transcription</keyword>
<dbReference type="CDD" id="cd00090">
    <property type="entry name" value="HTH_ARSR"/>
    <property type="match status" value="1"/>
</dbReference>
<gene>
    <name evidence="5" type="ORF">I6N95_12325</name>
</gene>
<evidence type="ECO:0000313" key="5">
    <source>
        <dbReference type="EMBL" id="MBP1041796.1"/>
    </source>
</evidence>
<dbReference type="PANTHER" id="PTHR42756:SF1">
    <property type="entry name" value="TRANSCRIPTIONAL REPRESSOR OF EMRAB OPERON"/>
    <property type="match status" value="1"/>
</dbReference>
<keyword evidence="6" id="KW-1185">Reference proteome</keyword>
<dbReference type="GO" id="GO:0003677">
    <property type="term" value="F:DNA binding"/>
    <property type="evidence" value="ECO:0007669"/>
    <property type="project" value="UniProtKB-KW"/>
</dbReference>
<dbReference type="GO" id="GO:0003700">
    <property type="term" value="F:DNA-binding transcription factor activity"/>
    <property type="evidence" value="ECO:0007669"/>
    <property type="project" value="InterPro"/>
</dbReference>
<organism evidence="5 6">
    <name type="scientific">Vagococcus allomyrinae</name>
    <dbReference type="NCBI Taxonomy" id="2794353"/>
    <lineage>
        <taxon>Bacteria</taxon>
        <taxon>Bacillati</taxon>
        <taxon>Bacillota</taxon>
        <taxon>Bacilli</taxon>
        <taxon>Lactobacillales</taxon>
        <taxon>Enterococcaceae</taxon>
        <taxon>Vagococcus</taxon>
    </lineage>
</organism>
<evidence type="ECO:0000256" key="1">
    <source>
        <dbReference type="ARBA" id="ARBA00023015"/>
    </source>
</evidence>
<feature type="domain" description="HTH marR-type" evidence="4">
    <location>
        <begin position="1"/>
        <end position="137"/>
    </location>
</feature>
<proteinExistence type="predicted"/>
<accession>A0A940PE28</accession>